<evidence type="ECO:0000313" key="5">
    <source>
        <dbReference type="EMBL" id="GCF92547.1"/>
    </source>
</evidence>
<dbReference type="InterPro" id="IPR018356">
    <property type="entry name" value="Tscrpt_reg_HTH_DeoR_CS"/>
</dbReference>
<dbReference type="OrthoDB" id="9798651at2"/>
<dbReference type="EMBL" id="BJCC01000004">
    <property type="protein sequence ID" value="GCF92547.1"/>
    <property type="molecule type" value="Genomic_DNA"/>
</dbReference>
<dbReference type="RefSeq" id="WP_146621053.1">
    <property type="nucleotide sequence ID" value="NZ_BJCC01000004.1"/>
</dbReference>
<dbReference type="GO" id="GO:0003677">
    <property type="term" value="F:DNA binding"/>
    <property type="evidence" value="ECO:0007669"/>
    <property type="project" value="UniProtKB-KW"/>
</dbReference>
<organism evidence="5 6">
    <name type="scientific">Enterococcus florum</name>
    <dbReference type="NCBI Taxonomy" id="2480627"/>
    <lineage>
        <taxon>Bacteria</taxon>
        <taxon>Bacillati</taxon>
        <taxon>Bacillota</taxon>
        <taxon>Bacilli</taxon>
        <taxon>Lactobacillales</taxon>
        <taxon>Enterococcaceae</taxon>
        <taxon>Enterococcus</taxon>
    </lineage>
</organism>
<dbReference type="PANTHER" id="PTHR30363:SF44">
    <property type="entry name" value="AGA OPERON TRANSCRIPTIONAL REPRESSOR-RELATED"/>
    <property type="match status" value="1"/>
</dbReference>
<comment type="caution">
    <text evidence="5">The sequence shown here is derived from an EMBL/GenBank/DDBJ whole genome shotgun (WGS) entry which is preliminary data.</text>
</comment>
<evidence type="ECO:0000313" key="6">
    <source>
        <dbReference type="Proteomes" id="UP000290567"/>
    </source>
</evidence>
<keyword evidence="6" id="KW-1185">Reference proteome</keyword>
<dbReference type="PANTHER" id="PTHR30363">
    <property type="entry name" value="HTH-TYPE TRANSCRIPTIONAL REGULATOR SRLR-RELATED"/>
    <property type="match status" value="1"/>
</dbReference>
<protein>
    <submittedName>
        <fullName evidence="5">DeoR family transcriptional regulator</fullName>
    </submittedName>
</protein>
<dbReference type="SUPFAM" id="SSF46785">
    <property type="entry name" value="Winged helix' DNA-binding domain"/>
    <property type="match status" value="1"/>
</dbReference>
<accession>A0A4P5P440</accession>
<dbReference type="PROSITE" id="PS00894">
    <property type="entry name" value="HTH_DEOR_1"/>
    <property type="match status" value="1"/>
</dbReference>
<dbReference type="PROSITE" id="PS51000">
    <property type="entry name" value="HTH_DEOR_2"/>
    <property type="match status" value="1"/>
</dbReference>
<dbReference type="InterPro" id="IPR036388">
    <property type="entry name" value="WH-like_DNA-bd_sf"/>
</dbReference>
<proteinExistence type="predicted"/>
<dbReference type="SMART" id="SM00420">
    <property type="entry name" value="HTH_DEOR"/>
    <property type="match status" value="1"/>
</dbReference>
<dbReference type="SMART" id="SM01134">
    <property type="entry name" value="DeoRC"/>
    <property type="match status" value="1"/>
</dbReference>
<dbReference type="GO" id="GO:0003700">
    <property type="term" value="F:DNA-binding transcription factor activity"/>
    <property type="evidence" value="ECO:0007669"/>
    <property type="project" value="InterPro"/>
</dbReference>
<evidence type="ECO:0000259" key="4">
    <source>
        <dbReference type="PROSITE" id="PS51000"/>
    </source>
</evidence>
<dbReference type="InterPro" id="IPR001034">
    <property type="entry name" value="DeoR_HTH"/>
</dbReference>
<dbReference type="AlphaFoldDB" id="A0A4P5P440"/>
<evidence type="ECO:0000256" key="3">
    <source>
        <dbReference type="ARBA" id="ARBA00023163"/>
    </source>
</evidence>
<keyword evidence="3" id="KW-0804">Transcription</keyword>
<sequence>MNSTERKEYILDSLDTNRSVRINELSKNLKVTRETIRKDLYTLEKEGIIKKVHGGAVLDNQTGETDYEKRKIERWHAKEKIAKAAIHYIEEGDSIYLDYGTTTLALAKEISQLKNITVVTNTIPIINTLLKNDAIDIIIPGGMLRNNESSLFGQFALNNMCEIYVNLGFFGCSGIESRAGITSHHMGEVQVSKQMIQQSQTNIVLADQSKFGNMAFNRTASFDEIDIVITDCLSDEARENDALAEHGIELISAE</sequence>
<dbReference type="PRINTS" id="PR00037">
    <property type="entry name" value="HTHLACR"/>
</dbReference>
<dbReference type="Proteomes" id="UP000290567">
    <property type="component" value="Unassembled WGS sequence"/>
</dbReference>
<dbReference type="Pfam" id="PF00455">
    <property type="entry name" value="DeoRC"/>
    <property type="match status" value="1"/>
</dbReference>
<name>A0A4P5P440_9ENTE</name>
<dbReference type="InterPro" id="IPR014036">
    <property type="entry name" value="DeoR-like_C"/>
</dbReference>
<gene>
    <name evidence="5" type="ORF">NRIC_04380</name>
</gene>
<dbReference type="Gene3D" id="1.10.10.10">
    <property type="entry name" value="Winged helix-like DNA-binding domain superfamily/Winged helix DNA-binding domain"/>
    <property type="match status" value="1"/>
</dbReference>
<feature type="domain" description="HTH deoR-type" evidence="4">
    <location>
        <begin position="3"/>
        <end position="58"/>
    </location>
</feature>
<keyword evidence="1" id="KW-0805">Transcription regulation</keyword>
<evidence type="ECO:0000256" key="1">
    <source>
        <dbReference type="ARBA" id="ARBA00023015"/>
    </source>
</evidence>
<dbReference type="SUPFAM" id="SSF100950">
    <property type="entry name" value="NagB/RpiA/CoA transferase-like"/>
    <property type="match status" value="1"/>
</dbReference>
<dbReference type="Gene3D" id="3.40.50.1360">
    <property type="match status" value="1"/>
</dbReference>
<evidence type="ECO:0000256" key="2">
    <source>
        <dbReference type="ARBA" id="ARBA00023125"/>
    </source>
</evidence>
<dbReference type="InterPro" id="IPR036390">
    <property type="entry name" value="WH_DNA-bd_sf"/>
</dbReference>
<reference evidence="6" key="1">
    <citation type="submission" date="2019-02" db="EMBL/GenBank/DDBJ databases">
        <title>Draft genome sequence of Enterococcus sp. Gos25-1.</title>
        <authorList>
            <person name="Tanaka N."/>
            <person name="Shiwa Y."/>
            <person name="Fujita N."/>
        </authorList>
    </citation>
    <scope>NUCLEOTIDE SEQUENCE [LARGE SCALE GENOMIC DNA]</scope>
    <source>
        <strain evidence="6">Gos25-1</strain>
    </source>
</reference>
<dbReference type="Pfam" id="PF08220">
    <property type="entry name" value="HTH_DeoR"/>
    <property type="match status" value="1"/>
</dbReference>
<keyword evidence="2" id="KW-0238">DNA-binding</keyword>
<dbReference type="InterPro" id="IPR050313">
    <property type="entry name" value="Carb_Metab_HTH_regulators"/>
</dbReference>
<dbReference type="InterPro" id="IPR037171">
    <property type="entry name" value="NagB/RpiA_transferase-like"/>
</dbReference>